<evidence type="ECO:0000256" key="6">
    <source>
        <dbReference type="SAM" id="Phobius"/>
    </source>
</evidence>
<feature type="transmembrane region" description="Helical" evidence="6">
    <location>
        <begin position="76"/>
        <end position="93"/>
    </location>
</feature>
<dbReference type="Gene3D" id="1.20.1250.20">
    <property type="entry name" value="MFS general substrate transporter like domains"/>
    <property type="match status" value="1"/>
</dbReference>
<dbReference type="InterPro" id="IPR036259">
    <property type="entry name" value="MFS_trans_sf"/>
</dbReference>
<reference evidence="7 8" key="1">
    <citation type="submission" date="2024-01" db="EMBL/GenBank/DDBJ databases">
        <authorList>
            <person name="Allen C."/>
            <person name="Tagirdzhanova G."/>
        </authorList>
    </citation>
    <scope>NUCLEOTIDE SEQUENCE [LARGE SCALE GENOMIC DNA]</scope>
</reference>
<evidence type="ECO:0000256" key="1">
    <source>
        <dbReference type="ARBA" id="ARBA00004141"/>
    </source>
</evidence>
<accession>A0ABP0BF39</accession>
<comment type="caution">
    <text evidence="7">The sequence shown here is derived from an EMBL/GenBank/DDBJ whole genome shotgun (WGS) entry which is preliminary data.</text>
</comment>
<keyword evidence="4 6" id="KW-1133">Transmembrane helix</keyword>
<dbReference type="EMBL" id="CAWUHB010000015">
    <property type="protein sequence ID" value="CAK7218244.1"/>
    <property type="molecule type" value="Genomic_DNA"/>
</dbReference>
<gene>
    <name evidence="7" type="ORF">SCUCBS95973_003419</name>
</gene>
<feature type="transmembrane region" description="Helical" evidence="6">
    <location>
        <begin position="113"/>
        <end position="130"/>
    </location>
</feature>
<evidence type="ECO:0000313" key="8">
    <source>
        <dbReference type="Proteomes" id="UP001642405"/>
    </source>
</evidence>
<keyword evidence="2" id="KW-0813">Transport</keyword>
<evidence type="ECO:0000256" key="3">
    <source>
        <dbReference type="ARBA" id="ARBA00022692"/>
    </source>
</evidence>
<proteinExistence type="predicted"/>
<comment type="subcellular location">
    <subcellularLocation>
        <location evidence="1">Membrane</location>
        <topology evidence="1">Multi-pass membrane protein</topology>
    </subcellularLocation>
</comment>
<keyword evidence="3 6" id="KW-0812">Transmembrane</keyword>
<sequence length="131" mass="14115">MANKFSMVDNENAIEATAAKAIEAGDVTAAVHVADDTADDVDLMAPPLATVPKPDTIANMTDEELRSLSVKMTRKMDLVIMPIIGILYILNYVDRSALAAAKVYGIMDDLGMTTQQFSTAISILFVGYLPF</sequence>
<protein>
    <recommendedName>
        <fullName evidence="9">Major facilitator superfamily (MFS) profile domain-containing protein</fullName>
    </recommendedName>
</protein>
<name>A0ABP0BF39_9PEZI</name>
<evidence type="ECO:0000256" key="5">
    <source>
        <dbReference type="ARBA" id="ARBA00023136"/>
    </source>
</evidence>
<organism evidence="7 8">
    <name type="scientific">Sporothrix curviconia</name>
    <dbReference type="NCBI Taxonomy" id="1260050"/>
    <lineage>
        <taxon>Eukaryota</taxon>
        <taxon>Fungi</taxon>
        <taxon>Dikarya</taxon>
        <taxon>Ascomycota</taxon>
        <taxon>Pezizomycotina</taxon>
        <taxon>Sordariomycetes</taxon>
        <taxon>Sordariomycetidae</taxon>
        <taxon>Ophiostomatales</taxon>
        <taxon>Ophiostomataceae</taxon>
        <taxon>Sporothrix</taxon>
    </lineage>
</organism>
<evidence type="ECO:0000313" key="7">
    <source>
        <dbReference type="EMBL" id="CAK7218244.1"/>
    </source>
</evidence>
<dbReference type="PANTHER" id="PTHR43791">
    <property type="entry name" value="PERMEASE-RELATED"/>
    <property type="match status" value="1"/>
</dbReference>
<dbReference type="SUPFAM" id="SSF103473">
    <property type="entry name" value="MFS general substrate transporter"/>
    <property type="match status" value="1"/>
</dbReference>
<evidence type="ECO:0008006" key="9">
    <source>
        <dbReference type="Google" id="ProtNLM"/>
    </source>
</evidence>
<dbReference type="PANTHER" id="PTHR43791:SF23">
    <property type="entry name" value="MAJOR FACILITATOR SUPERFAMILY (MFS) PROFILE DOMAIN-CONTAINING PROTEIN"/>
    <property type="match status" value="1"/>
</dbReference>
<evidence type="ECO:0000256" key="4">
    <source>
        <dbReference type="ARBA" id="ARBA00022989"/>
    </source>
</evidence>
<keyword evidence="8" id="KW-1185">Reference proteome</keyword>
<dbReference type="Proteomes" id="UP001642405">
    <property type="component" value="Unassembled WGS sequence"/>
</dbReference>
<evidence type="ECO:0000256" key="2">
    <source>
        <dbReference type="ARBA" id="ARBA00022448"/>
    </source>
</evidence>
<keyword evidence="5 6" id="KW-0472">Membrane</keyword>